<dbReference type="eggNOG" id="COG0456">
    <property type="taxonomic scope" value="Bacteria"/>
</dbReference>
<sequence>MRRLATPADQDRVYDIYMHPDVVHYLGFDPMPREAFAKVFVPLFESGGFYVYEDEGVVQGFYKIQRHLGRAAHVAYLGTLAVAPEVKGSGLARRMVREAIDKLIASGIRRIELTVEADNPRAIAFYERCGFEYEGTQRAAYKRAGEEHFVDELMFGLLPGSGPASA</sequence>
<dbReference type="EMBL" id="AMCZ02000009">
    <property type="protein sequence ID" value="EWC41630.1"/>
    <property type="molecule type" value="Genomic_DNA"/>
</dbReference>
<evidence type="ECO:0000256" key="2">
    <source>
        <dbReference type="ARBA" id="ARBA00023315"/>
    </source>
</evidence>
<dbReference type="Pfam" id="PF00583">
    <property type="entry name" value="Acetyltransf_1"/>
    <property type="match status" value="1"/>
</dbReference>
<gene>
    <name evidence="4" type="ORF">B597_009430</name>
</gene>
<feature type="domain" description="N-acetyltransferase" evidence="3">
    <location>
        <begin position="1"/>
        <end position="156"/>
    </location>
</feature>
<dbReference type="SUPFAM" id="SSF55729">
    <property type="entry name" value="Acyl-CoA N-acyltransferases (Nat)"/>
    <property type="match status" value="1"/>
</dbReference>
<dbReference type="PANTHER" id="PTHR43877">
    <property type="entry name" value="AMINOALKYLPHOSPHONATE N-ACETYLTRANSFERASE-RELATED-RELATED"/>
    <property type="match status" value="1"/>
</dbReference>
<evidence type="ECO:0000313" key="5">
    <source>
        <dbReference type="Proteomes" id="UP000026923"/>
    </source>
</evidence>
<dbReference type="AlphaFoldDB" id="A0A061JTE1"/>
<dbReference type="RefSeq" id="WP_003293396.1">
    <property type="nucleotide sequence ID" value="NZ_KK020675.1"/>
</dbReference>
<dbReference type="InterPro" id="IPR050832">
    <property type="entry name" value="Bact_Acetyltransf"/>
</dbReference>
<keyword evidence="2" id="KW-0012">Acyltransferase</keyword>
<dbReference type="Gene3D" id="3.40.630.30">
    <property type="match status" value="1"/>
</dbReference>
<evidence type="ECO:0000259" key="3">
    <source>
        <dbReference type="PROSITE" id="PS51186"/>
    </source>
</evidence>
<dbReference type="PROSITE" id="PS51186">
    <property type="entry name" value="GNAT"/>
    <property type="match status" value="1"/>
</dbReference>
<dbReference type="HOGENOM" id="CLU_013985_19_2_6"/>
<dbReference type="Proteomes" id="UP000026923">
    <property type="component" value="Unassembled WGS sequence"/>
</dbReference>
<reference evidence="4 5" key="1">
    <citation type="journal article" date="2013" name="Genome Announc.">
        <title>Draft Genome of the Nitrogen-Fixing Bacterium Pseudomonas stutzeri Strain KOS6 Isolated from Industrial Hydrocarbon Sludge.</title>
        <authorList>
            <person name="Grigoryeva T.V."/>
            <person name="Laikov A.V."/>
            <person name="Naumova R.P."/>
            <person name="Manolov A.I."/>
            <person name="Larin A.K."/>
            <person name="Karpova I.Y."/>
            <person name="Semashko T.A."/>
            <person name="Alexeev D.G."/>
            <person name="Kostryukova E.S."/>
            <person name="Muller R."/>
            <person name="Govorun V.M."/>
        </authorList>
    </citation>
    <scope>NUCLEOTIDE SEQUENCE [LARGE SCALE GENOMIC DNA]</scope>
    <source>
        <strain evidence="4 5">KOS6</strain>
    </source>
</reference>
<protein>
    <submittedName>
        <fullName evidence="4">GNAT family acetyltransferase</fullName>
    </submittedName>
</protein>
<dbReference type="OrthoDB" id="336415at2"/>
<comment type="caution">
    <text evidence="4">The sequence shown here is derived from an EMBL/GenBank/DDBJ whole genome shotgun (WGS) entry which is preliminary data.</text>
</comment>
<organism evidence="4 5">
    <name type="scientific">Stutzerimonas stutzeri KOS6</name>
    <dbReference type="NCBI Taxonomy" id="1218352"/>
    <lineage>
        <taxon>Bacteria</taxon>
        <taxon>Pseudomonadati</taxon>
        <taxon>Pseudomonadota</taxon>
        <taxon>Gammaproteobacteria</taxon>
        <taxon>Pseudomonadales</taxon>
        <taxon>Pseudomonadaceae</taxon>
        <taxon>Stutzerimonas</taxon>
    </lineage>
</organism>
<dbReference type="InterPro" id="IPR000182">
    <property type="entry name" value="GNAT_dom"/>
</dbReference>
<dbReference type="GO" id="GO:0016747">
    <property type="term" value="F:acyltransferase activity, transferring groups other than amino-acyl groups"/>
    <property type="evidence" value="ECO:0007669"/>
    <property type="project" value="InterPro"/>
</dbReference>
<proteinExistence type="predicted"/>
<dbReference type="InterPro" id="IPR016181">
    <property type="entry name" value="Acyl_CoA_acyltransferase"/>
</dbReference>
<accession>A0A061JTE1</accession>
<evidence type="ECO:0000256" key="1">
    <source>
        <dbReference type="ARBA" id="ARBA00022679"/>
    </source>
</evidence>
<name>A0A061JTE1_STUST</name>
<dbReference type="CDD" id="cd04301">
    <property type="entry name" value="NAT_SF"/>
    <property type="match status" value="1"/>
</dbReference>
<evidence type="ECO:0000313" key="4">
    <source>
        <dbReference type="EMBL" id="EWC41630.1"/>
    </source>
</evidence>
<keyword evidence="1 4" id="KW-0808">Transferase</keyword>